<dbReference type="PaxDb" id="39947-A0A0P0Y156"/>
<dbReference type="InParanoid" id="A0A0P0Y156"/>
<accession>A0A0P0Y156</accession>
<reference evidence="1 2" key="3">
    <citation type="journal article" date="2013" name="Rice">
        <title>Improvement of the Oryza sativa Nipponbare reference genome using next generation sequence and optical map data.</title>
        <authorList>
            <person name="Kawahara Y."/>
            <person name="de la Bastide M."/>
            <person name="Hamilton J.P."/>
            <person name="Kanamori H."/>
            <person name="McCombie W.R."/>
            <person name="Ouyang S."/>
            <person name="Schwartz D.C."/>
            <person name="Tanaka T."/>
            <person name="Wu J."/>
            <person name="Zhou S."/>
            <person name="Childs K.L."/>
            <person name="Davidson R.M."/>
            <person name="Lin H."/>
            <person name="Quesada-Ocampo L."/>
            <person name="Vaillancourt B."/>
            <person name="Sakai H."/>
            <person name="Lee S.S."/>
            <person name="Kim J."/>
            <person name="Numa H."/>
            <person name="Itoh T."/>
            <person name="Buell C.R."/>
            <person name="Matsumoto T."/>
        </authorList>
    </citation>
    <scope>NUCLEOTIDE SEQUENCE [LARGE SCALE GENOMIC DNA]</scope>
    <source>
        <strain evidence="2">cv. Nipponbare</strain>
    </source>
</reference>
<organism evidence="1 2">
    <name type="scientific">Oryza sativa subsp. japonica</name>
    <name type="common">Rice</name>
    <dbReference type="NCBI Taxonomy" id="39947"/>
    <lineage>
        <taxon>Eukaryota</taxon>
        <taxon>Viridiplantae</taxon>
        <taxon>Streptophyta</taxon>
        <taxon>Embryophyta</taxon>
        <taxon>Tracheophyta</taxon>
        <taxon>Spermatophyta</taxon>
        <taxon>Magnoliopsida</taxon>
        <taxon>Liliopsida</taxon>
        <taxon>Poales</taxon>
        <taxon>Poaceae</taxon>
        <taxon>BOP clade</taxon>
        <taxon>Oryzoideae</taxon>
        <taxon>Oryzeae</taxon>
        <taxon>Oryzinae</taxon>
        <taxon>Oryza</taxon>
        <taxon>Oryza sativa</taxon>
    </lineage>
</organism>
<gene>
    <name evidence="1" type="ordered locus">Os11g0291800</name>
    <name evidence="1" type="ORF">OSNPB_110291800</name>
</gene>
<dbReference type="EMBL" id="AP014967">
    <property type="protein sequence ID" value="BAT13636.1"/>
    <property type="molecule type" value="Genomic_DNA"/>
</dbReference>
<dbReference type="AlphaFoldDB" id="A0A0P0Y156"/>
<reference evidence="2" key="1">
    <citation type="journal article" date="2005" name="Nature">
        <title>The map-based sequence of the rice genome.</title>
        <authorList>
            <consortium name="International rice genome sequencing project (IRGSP)"/>
            <person name="Matsumoto T."/>
            <person name="Wu J."/>
            <person name="Kanamori H."/>
            <person name="Katayose Y."/>
            <person name="Fujisawa M."/>
            <person name="Namiki N."/>
            <person name="Mizuno H."/>
            <person name="Yamamoto K."/>
            <person name="Antonio B.A."/>
            <person name="Baba T."/>
            <person name="Sakata K."/>
            <person name="Nagamura Y."/>
            <person name="Aoki H."/>
            <person name="Arikawa K."/>
            <person name="Arita K."/>
            <person name="Bito T."/>
            <person name="Chiden Y."/>
            <person name="Fujitsuka N."/>
            <person name="Fukunaka R."/>
            <person name="Hamada M."/>
            <person name="Harada C."/>
            <person name="Hayashi A."/>
            <person name="Hijishita S."/>
            <person name="Honda M."/>
            <person name="Hosokawa S."/>
            <person name="Ichikawa Y."/>
            <person name="Idonuma A."/>
            <person name="Iijima M."/>
            <person name="Ikeda M."/>
            <person name="Ikeno M."/>
            <person name="Ito K."/>
            <person name="Ito S."/>
            <person name="Ito T."/>
            <person name="Ito Y."/>
            <person name="Ito Y."/>
            <person name="Iwabuchi A."/>
            <person name="Kamiya K."/>
            <person name="Karasawa W."/>
            <person name="Kurita K."/>
            <person name="Katagiri S."/>
            <person name="Kikuta A."/>
            <person name="Kobayashi H."/>
            <person name="Kobayashi N."/>
            <person name="Machita K."/>
            <person name="Maehara T."/>
            <person name="Masukawa M."/>
            <person name="Mizubayashi T."/>
            <person name="Mukai Y."/>
            <person name="Nagasaki H."/>
            <person name="Nagata Y."/>
            <person name="Naito S."/>
            <person name="Nakashima M."/>
            <person name="Nakama Y."/>
            <person name="Nakamichi Y."/>
            <person name="Nakamura M."/>
            <person name="Meguro A."/>
            <person name="Negishi M."/>
            <person name="Ohta I."/>
            <person name="Ohta T."/>
            <person name="Okamoto M."/>
            <person name="Ono N."/>
            <person name="Saji S."/>
            <person name="Sakaguchi M."/>
            <person name="Sakai K."/>
            <person name="Shibata M."/>
            <person name="Shimokawa T."/>
            <person name="Song J."/>
            <person name="Takazaki Y."/>
            <person name="Terasawa K."/>
            <person name="Tsugane M."/>
            <person name="Tsuji K."/>
            <person name="Ueda S."/>
            <person name="Waki K."/>
            <person name="Yamagata H."/>
            <person name="Yamamoto M."/>
            <person name="Yamamoto S."/>
            <person name="Yamane H."/>
            <person name="Yoshiki S."/>
            <person name="Yoshihara R."/>
            <person name="Yukawa K."/>
            <person name="Zhong H."/>
            <person name="Yano M."/>
            <person name="Yuan Q."/>
            <person name="Ouyang S."/>
            <person name="Liu J."/>
            <person name="Jones K.M."/>
            <person name="Gansberger K."/>
            <person name="Moffat K."/>
            <person name="Hill J."/>
            <person name="Bera J."/>
            <person name="Fadrosh D."/>
            <person name="Jin S."/>
            <person name="Johri S."/>
            <person name="Kim M."/>
            <person name="Overton L."/>
            <person name="Reardon M."/>
            <person name="Tsitrin T."/>
            <person name="Vuong H."/>
            <person name="Weaver B."/>
            <person name="Ciecko A."/>
            <person name="Tallon L."/>
            <person name="Jackson J."/>
            <person name="Pai G."/>
            <person name="Aken S.V."/>
            <person name="Utterback T."/>
            <person name="Reidmuller S."/>
            <person name="Feldblyum T."/>
            <person name="Hsiao J."/>
            <person name="Zismann V."/>
            <person name="Iobst S."/>
            <person name="de Vazeille A.R."/>
            <person name="Buell C.R."/>
            <person name="Ying K."/>
            <person name="Li Y."/>
            <person name="Lu T."/>
            <person name="Huang Y."/>
            <person name="Zhao Q."/>
            <person name="Feng Q."/>
            <person name="Zhang L."/>
            <person name="Zhu J."/>
            <person name="Weng Q."/>
            <person name="Mu J."/>
            <person name="Lu Y."/>
            <person name="Fan D."/>
            <person name="Liu Y."/>
            <person name="Guan J."/>
            <person name="Zhang Y."/>
            <person name="Yu S."/>
            <person name="Liu X."/>
            <person name="Zhang Y."/>
            <person name="Hong G."/>
            <person name="Han B."/>
            <person name="Choisne N."/>
            <person name="Demange N."/>
            <person name="Orjeda G."/>
            <person name="Samain S."/>
            <person name="Cattolico L."/>
            <person name="Pelletier E."/>
            <person name="Couloux A."/>
            <person name="Segurens B."/>
            <person name="Wincker P."/>
            <person name="D'Hont A."/>
            <person name="Scarpelli C."/>
            <person name="Weissenbach J."/>
            <person name="Salanoubat M."/>
            <person name="Quetier F."/>
            <person name="Yu Y."/>
            <person name="Kim H.R."/>
            <person name="Rambo T."/>
            <person name="Currie J."/>
            <person name="Collura K."/>
            <person name="Luo M."/>
            <person name="Yang T."/>
            <person name="Ammiraju J.S.S."/>
            <person name="Engler F."/>
            <person name="Soderlund C."/>
            <person name="Wing R.A."/>
            <person name="Palmer L.E."/>
            <person name="de la Bastide M."/>
            <person name="Spiegel L."/>
            <person name="Nascimento L."/>
            <person name="Zutavern T."/>
            <person name="O'Shaughnessy A."/>
            <person name="Dike S."/>
            <person name="Dedhia N."/>
            <person name="Preston R."/>
            <person name="Balija V."/>
            <person name="McCombie W.R."/>
            <person name="Chow T."/>
            <person name="Chen H."/>
            <person name="Chung M."/>
            <person name="Chen C."/>
            <person name="Shaw J."/>
            <person name="Wu H."/>
            <person name="Hsiao K."/>
            <person name="Chao Y."/>
            <person name="Chu M."/>
            <person name="Cheng C."/>
            <person name="Hour A."/>
            <person name="Lee P."/>
            <person name="Lin S."/>
            <person name="Lin Y."/>
            <person name="Liou J."/>
            <person name="Liu S."/>
            <person name="Hsing Y."/>
            <person name="Raghuvanshi S."/>
            <person name="Mohanty A."/>
            <person name="Bharti A.K."/>
            <person name="Gaur A."/>
            <person name="Gupta V."/>
            <person name="Kumar D."/>
            <person name="Ravi V."/>
            <person name="Vij S."/>
            <person name="Kapur A."/>
            <person name="Khurana P."/>
            <person name="Khurana P."/>
            <person name="Khurana J.P."/>
            <person name="Tyagi A.K."/>
            <person name="Gaikwad K."/>
            <person name="Singh A."/>
            <person name="Dalal V."/>
            <person name="Srivastava S."/>
            <person name="Dixit A."/>
            <person name="Pal A.K."/>
            <person name="Ghazi I.A."/>
            <person name="Yadav M."/>
            <person name="Pandit A."/>
            <person name="Bhargava A."/>
            <person name="Sureshbabu K."/>
            <person name="Batra K."/>
            <person name="Sharma T.R."/>
            <person name="Mohapatra T."/>
            <person name="Singh N.K."/>
            <person name="Messing J."/>
            <person name="Nelson A.B."/>
            <person name="Fuks G."/>
            <person name="Kavchok S."/>
            <person name="Keizer G."/>
            <person name="Linton E."/>
            <person name="Llaca V."/>
            <person name="Song R."/>
            <person name="Tanyolac B."/>
            <person name="Young S."/>
            <person name="Ho-Il K."/>
            <person name="Hahn J.H."/>
            <person name="Sangsakoo G."/>
            <person name="Vanavichit A."/>
            <person name="de Mattos Luiz.A.T."/>
            <person name="Zimmer P.D."/>
            <person name="Malone G."/>
            <person name="Dellagostin O."/>
            <person name="de Oliveira A.C."/>
            <person name="Bevan M."/>
            <person name="Bancroft I."/>
            <person name="Minx P."/>
            <person name="Cordum H."/>
            <person name="Wilson R."/>
            <person name="Cheng Z."/>
            <person name="Jin W."/>
            <person name="Jiang J."/>
            <person name="Leong S.A."/>
            <person name="Iwama H."/>
            <person name="Gojobori T."/>
            <person name="Itoh T."/>
            <person name="Niimura Y."/>
            <person name="Fujii Y."/>
            <person name="Habara T."/>
            <person name="Sakai H."/>
            <person name="Sato Y."/>
            <person name="Wilson G."/>
            <person name="Kumar K."/>
            <person name="McCouch S."/>
            <person name="Juretic N."/>
            <person name="Hoen D."/>
            <person name="Wright S."/>
            <person name="Bruskiewich R."/>
            <person name="Bureau T."/>
            <person name="Miyao A."/>
            <person name="Hirochika H."/>
            <person name="Nishikawa T."/>
            <person name="Kadowaki K."/>
            <person name="Sugiura M."/>
            <person name="Burr B."/>
            <person name="Sasaki T."/>
        </authorList>
    </citation>
    <scope>NUCLEOTIDE SEQUENCE [LARGE SCALE GENOMIC DNA]</scope>
    <source>
        <strain evidence="2">cv. Nipponbare</strain>
    </source>
</reference>
<protein>
    <submittedName>
        <fullName evidence="1">Os11g0291800 protein</fullName>
    </submittedName>
</protein>
<dbReference type="Gramene" id="Os11t0291800-00">
    <property type="protein sequence ID" value="Os11t0291800-00"/>
    <property type="gene ID" value="Os11g0291800"/>
</dbReference>
<sequence length="143" mass="14315">MTARQGEGQAARPGELRAAAAVGAASASSHLFIFIFFSSCTAIGGCSGRGPWPVASAQHGHARSAAANANATASACVVLGPCRVRHARVACVGHARSGAAGRRVRARRARVMRGGGRVAPWLTPCGARPAVAHGGAVRGTAVV</sequence>
<evidence type="ECO:0000313" key="1">
    <source>
        <dbReference type="EMBL" id="BAT13636.1"/>
    </source>
</evidence>
<dbReference type="Proteomes" id="UP000059680">
    <property type="component" value="Chromosome 11"/>
</dbReference>
<name>A0A0P0Y156_ORYSJ</name>
<reference evidence="1 2" key="2">
    <citation type="journal article" date="2013" name="Plant Cell Physiol.">
        <title>Rice Annotation Project Database (RAP-DB): an integrative and interactive database for rice genomics.</title>
        <authorList>
            <person name="Sakai H."/>
            <person name="Lee S.S."/>
            <person name="Tanaka T."/>
            <person name="Numa H."/>
            <person name="Kim J."/>
            <person name="Kawahara Y."/>
            <person name="Wakimoto H."/>
            <person name="Yang C.C."/>
            <person name="Iwamoto M."/>
            <person name="Abe T."/>
            <person name="Yamada Y."/>
            <person name="Muto A."/>
            <person name="Inokuchi H."/>
            <person name="Ikemura T."/>
            <person name="Matsumoto T."/>
            <person name="Sasaki T."/>
            <person name="Itoh T."/>
        </authorList>
    </citation>
    <scope>NUCLEOTIDE SEQUENCE [LARGE SCALE GENOMIC DNA]</scope>
    <source>
        <strain evidence="2">cv. Nipponbare</strain>
    </source>
</reference>
<evidence type="ECO:0000313" key="2">
    <source>
        <dbReference type="Proteomes" id="UP000059680"/>
    </source>
</evidence>
<keyword evidence="2" id="KW-1185">Reference proteome</keyword>
<proteinExistence type="predicted"/>